<proteinExistence type="predicted"/>
<dbReference type="EMBL" id="JBCLVG010000001">
    <property type="protein sequence ID" value="MEN1945102.1"/>
    <property type="molecule type" value="Genomic_DNA"/>
</dbReference>
<evidence type="ECO:0000313" key="2">
    <source>
        <dbReference type="EMBL" id="MEN1945102.1"/>
    </source>
</evidence>
<accession>A0ABU9VZD7</accession>
<feature type="region of interest" description="Disordered" evidence="1">
    <location>
        <begin position="1"/>
        <end position="28"/>
    </location>
</feature>
<dbReference type="RefSeq" id="WP_342110911.1">
    <property type="nucleotide sequence ID" value="NZ_JBCAUN010000001.1"/>
</dbReference>
<reference evidence="2 3" key="1">
    <citation type="submission" date="2024-03" db="EMBL/GenBank/DDBJ databases">
        <title>YIM 134122 draft genome.</title>
        <authorList>
            <person name="Zuo S."/>
            <person name="Xiong L."/>
        </authorList>
    </citation>
    <scope>NUCLEOTIDE SEQUENCE [LARGE SCALE GENOMIC DNA]</scope>
    <source>
        <strain evidence="2 3">YIM 134122</strain>
    </source>
</reference>
<evidence type="ECO:0000256" key="1">
    <source>
        <dbReference type="SAM" id="MobiDB-lite"/>
    </source>
</evidence>
<gene>
    <name evidence="2" type="ORF">WJX64_00925</name>
</gene>
<evidence type="ECO:0008006" key="4">
    <source>
        <dbReference type="Google" id="ProtNLM"/>
    </source>
</evidence>
<feature type="region of interest" description="Disordered" evidence="1">
    <location>
        <begin position="220"/>
        <end position="284"/>
    </location>
</feature>
<protein>
    <recommendedName>
        <fullName evidence="4">DUF3618 domain-containing protein</fullName>
    </recommendedName>
</protein>
<keyword evidence="3" id="KW-1185">Reference proteome</keyword>
<sequence length="284" mass="28598">MTDAYRTDTPSSGGTSTGTADAVKGEAVNVKDQVVDSGKNVAATAKDEAAGVLQEAKSQASDLFGQVTSELREQAATQQTRAAAGLKSLGDDLDQMSQASSGGLAAELVSQASSRAGSISTWLDGHDPESVLHEVKNFARRRPGTFIAVAAVVGLLAGRITRSAVGNAADAKEAAAKAPTYKPAVAPSVHAETYTEPFVAVGTTGTATGSQTDLDSDVYSTPGGPAAGAPTTTPVYSALTGDGTRTGPDDDTAPAFGDDATAERDGTSNEFGAGNAQRTWGDGN</sequence>
<comment type="caution">
    <text evidence="2">The sequence shown here is derived from an EMBL/GenBank/DDBJ whole genome shotgun (WGS) entry which is preliminary data.</text>
</comment>
<name>A0ABU9VZD7_9MICO</name>
<evidence type="ECO:0000313" key="3">
    <source>
        <dbReference type="Proteomes" id="UP001425155"/>
    </source>
</evidence>
<feature type="compositionally biased region" description="Low complexity" evidence="1">
    <location>
        <begin position="221"/>
        <end position="246"/>
    </location>
</feature>
<organism evidence="2 3">
    <name type="scientific">Leifsonia stereocauli</name>
    <dbReference type="NCBI Taxonomy" id="3134136"/>
    <lineage>
        <taxon>Bacteria</taxon>
        <taxon>Bacillati</taxon>
        <taxon>Actinomycetota</taxon>
        <taxon>Actinomycetes</taxon>
        <taxon>Micrococcales</taxon>
        <taxon>Microbacteriaceae</taxon>
        <taxon>Leifsonia</taxon>
    </lineage>
</organism>
<dbReference type="Proteomes" id="UP001425155">
    <property type="component" value="Unassembled WGS sequence"/>
</dbReference>